<keyword evidence="5" id="KW-1185">Reference proteome</keyword>
<name>A0A8C0B6J5_9AVES</name>
<comment type="similarity">
    <text evidence="1 3">Belongs to the selenium-binding protein family.</text>
</comment>
<evidence type="ECO:0000256" key="2">
    <source>
        <dbReference type="ARBA" id="ARBA00023266"/>
    </source>
</evidence>
<dbReference type="Ensembl" id="ENSBJAT00000012554.1">
    <property type="protein sequence ID" value="ENSBJAP00000012214.1"/>
    <property type="gene ID" value="ENSBJAG00000008221.1"/>
</dbReference>
<dbReference type="AlphaFoldDB" id="A0A8C0B6J5"/>
<comment type="function">
    <text evidence="3">Catalyzes the oxidation of methanethiol, an organosulfur compound known to be produced in substantial amounts by gut bacteria. Selenium-binding protein which may be involved in the sensing of reactive xenobiotics in the cytoplasm. May be involved in intra-Golgi protein transport.</text>
</comment>
<dbReference type="PANTHER" id="PTHR23300:SF0">
    <property type="entry name" value="METHANETHIOL OXIDASE"/>
    <property type="match status" value="1"/>
</dbReference>
<organism evidence="4 5">
    <name type="scientific">Buteo japonicus</name>
    <dbReference type="NCBI Taxonomy" id="224669"/>
    <lineage>
        <taxon>Eukaryota</taxon>
        <taxon>Metazoa</taxon>
        <taxon>Chordata</taxon>
        <taxon>Craniata</taxon>
        <taxon>Vertebrata</taxon>
        <taxon>Euteleostomi</taxon>
        <taxon>Archelosauria</taxon>
        <taxon>Archosauria</taxon>
        <taxon>Dinosauria</taxon>
        <taxon>Saurischia</taxon>
        <taxon>Theropoda</taxon>
        <taxon>Coelurosauria</taxon>
        <taxon>Aves</taxon>
        <taxon>Neognathae</taxon>
        <taxon>Neoaves</taxon>
        <taxon>Telluraves</taxon>
        <taxon>Accipitrimorphae</taxon>
        <taxon>Accipitriformes</taxon>
        <taxon>Accipitridae</taxon>
        <taxon>Accipitrinae</taxon>
        <taxon>Buteo</taxon>
    </lineage>
</organism>
<dbReference type="EC" id="1.8.3.4" evidence="3"/>
<dbReference type="InterPro" id="IPR008826">
    <property type="entry name" value="Se-bd"/>
</dbReference>
<sequence>MPNLKDELHASGWSAACPCFDNTTTKRNKLILPCLISSRIYVVDVGSECRAPKLCKTIEPVDVFWKCNKGYLNIPRSLPNGDILIANLGDPSGNSKGGFIVLDGETFELKGNWENECGSSLSVYDFCYKPRHNVLVSSAGIALKCVGYGFSPGDFKKGVFGRRLNVWNLSCHSLTQCFDLGEDSLPLSVKFLHNPDAAEGYVSCALSGIVYRFYKCEASIVPAARGDPAVVSYRGIEKHTEEIWGSREKEGGVWRGQYPDPASDVCARMRGVCSSTECEGSPS</sequence>
<evidence type="ECO:0000256" key="3">
    <source>
        <dbReference type="RuleBase" id="RU369071"/>
    </source>
</evidence>
<dbReference type="GO" id="GO:0016020">
    <property type="term" value="C:membrane"/>
    <property type="evidence" value="ECO:0007669"/>
    <property type="project" value="UniProtKB-SubCell"/>
</dbReference>
<dbReference type="GO" id="GO:0005829">
    <property type="term" value="C:cytosol"/>
    <property type="evidence" value="ECO:0007669"/>
    <property type="project" value="UniProtKB-SubCell"/>
</dbReference>
<comment type="catalytic activity">
    <reaction evidence="3">
        <text>methanethiol + O2 + H2O = hydrogen sulfide + formaldehyde + H2O2 + H(+)</text>
        <dbReference type="Rhea" id="RHEA:11812"/>
        <dbReference type="ChEBI" id="CHEBI:15377"/>
        <dbReference type="ChEBI" id="CHEBI:15378"/>
        <dbReference type="ChEBI" id="CHEBI:15379"/>
        <dbReference type="ChEBI" id="CHEBI:16007"/>
        <dbReference type="ChEBI" id="CHEBI:16240"/>
        <dbReference type="ChEBI" id="CHEBI:16842"/>
        <dbReference type="ChEBI" id="CHEBI:29919"/>
        <dbReference type="EC" id="1.8.3.4"/>
    </reaction>
</comment>
<dbReference type="Pfam" id="PF05694">
    <property type="entry name" value="SBP56"/>
    <property type="match status" value="1"/>
</dbReference>
<evidence type="ECO:0000313" key="4">
    <source>
        <dbReference type="Ensembl" id="ENSBJAP00000012214.1"/>
    </source>
</evidence>
<comment type="subcellular location">
    <subcellularLocation>
        <location evidence="3">Nucleus</location>
    </subcellularLocation>
    <subcellularLocation>
        <location evidence="3">Cytoplasm</location>
        <location evidence="3">Cytosol</location>
    </subcellularLocation>
    <subcellularLocation>
        <location evidence="3">Membrane</location>
        <topology evidence="3">Peripheral membrane protein</topology>
    </subcellularLocation>
    <text evidence="3">May associate with Golgi membrane. May associate with the membrane of autophagosomes.</text>
</comment>
<proteinExistence type="inferred from homology"/>
<keyword evidence="2 3" id="KW-0711">Selenium</keyword>
<reference evidence="4" key="2">
    <citation type="submission" date="2025-09" db="UniProtKB">
        <authorList>
            <consortium name="Ensembl"/>
        </authorList>
    </citation>
    <scope>IDENTIFICATION</scope>
</reference>
<keyword evidence="3" id="KW-0963">Cytoplasm</keyword>
<keyword evidence="3" id="KW-0653">Protein transport</keyword>
<keyword evidence="3" id="KW-0539">Nucleus</keyword>
<reference evidence="4" key="1">
    <citation type="submission" date="2025-08" db="UniProtKB">
        <authorList>
            <consortium name="Ensembl"/>
        </authorList>
    </citation>
    <scope>IDENTIFICATION</scope>
</reference>
<dbReference type="GO" id="GO:0018549">
    <property type="term" value="F:methanethiol oxidase activity"/>
    <property type="evidence" value="ECO:0007669"/>
    <property type="project" value="UniProtKB-UniRule"/>
</dbReference>
<protein>
    <recommendedName>
        <fullName evidence="3">Methanethiol oxidase</fullName>
        <shortName evidence="3">MTO</shortName>
        <ecNumber evidence="3">1.8.3.4</ecNumber>
    </recommendedName>
    <alternativeName>
        <fullName evidence="3">Selenium-binding protein 1</fullName>
    </alternativeName>
</protein>
<keyword evidence="3" id="KW-0007">Acetylation</keyword>
<accession>A0A8C0B6J5</accession>
<dbReference type="PANTHER" id="PTHR23300">
    <property type="entry name" value="METHANETHIOL OXIDASE"/>
    <property type="match status" value="1"/>
</dbReference>
<keyword evidence="3" id="KW-0813">Transport</keyword>
<dbReference type="SUPFAM" id="SSF101908">
    <property type="entry name" value="Putative isomerase YbhE"/>
    <property type="match status" value="1"/>
</dbReference>
<dbReference type="GO" id="GO:0015031">
    <property type="term" value="P:protein transport"/>
    <property type="evidence" value="ECO:0007669"/>
    <property type="project" value="UniProtKB-UniRule"/>
</dbReference>
<keyword evidence="3" id="KW-0472">Membrane</keyword>
<evidence type="ECO:0000313" key="5">
    <source>
        <dbReference type="Proteomes" id="UP000694555"/>
    </source>
</evidence>
<dbReference type="Proteomes" id="UP000694555">
    <property type="component" value="Unplaced"/>
</dbReference>
<comment type="pathway">
    <text evidence="3">Organosulfur degradation.</text>
</comment>
<keyword evidence="3" id="KW-0560">Oxidoreductase</keyword>
<dbReference type="GO" id="GO:0008430">
    <property type="term" value="F:selenium binding"/>
    <property type="evidence" value="ECO:0007669"/>
    <property type="project" value="UniProtKB-UniRule"/>
</dbReference>
<dbReference type="GO" id="GO:0005634">
    <property type="term" value="C:nucleus"/>
    <property type="evidence" value="ECO:0007669"/>
    <property type="project" value="UniProtKB-SubCell"/>
</dbReference>
<evidence type="ECO:0000256" key="1">
    <source>
        <dbReference type="ARBA" id="ARBA00005606"/>
    </source>
</evidence>